<evidence type="ECO:0000259" key="5">
    <source>
        <dbReference type="SMART" id="SM00906"/>
    </source>
</evidence>
<dbReference type="AlphaFoldDB" id="A0A2G8RVB9"/>
<keyword evidence="1" id="KW-0479">Metal-binding</keyword>
<dbReference type="Proteomes" id="UP000230002">
    <property type="component" value="Unassembled WGS sequence"/>
</dbReference>
<keyword evidence="2" id="KW-0539">Nucleus</keyword>
<evidence type="ECO:0000256" key="1">
    <source>
        <dbReference type="ARBA" id="ARBA00022723"/>
    </source>
</evidence>
<organism evidence="6 7">
    <name type="scientific">Ganoderma sinense ZZ0214-1</name>
    <dbReference type="NCBI Taxonomy" id="1077348"/>
    <lineage>
        <taxon>Eukaryota</taxon>
        <taxon>Fungi</taxon>
        <taxon>Dikarya</taxon>
        <taxon>Basidiomycota</taxon>
        <taxon>Agaricomycotina</taxon>
        <taxon>Agaricomycetes</taxon>
        <taxon>Polyporales</taxon>
        <taxon>Polyporaceae</taxon>
        <taxon>Ganoderma</taxon>
    </lineage>
</organism>
<dbReference type="GO" id="GO:0006351">
    <property type="term" value="P:DNA-templated transcription"/>
    <property type="evidence" value="ECO:0007669"/>
    <property type="project" value="InterPro"/>
</dbReference>
<dbReference type="PANTHER" id="PTHR46910">
    <property type="entry name" value="TRANSCRIPTION FACTOR PDR1"/>
    <property type="match status" value="1"/>
</dbReference>
<evidence type="ECO:0000313" key="6">
    <source>
        <dbReference type="EMBL" id="PIL25453.1"/>
    </source>
</evidence>
<evidence type="ECO:0000256" key="2">
    <source>
        <dbReference type="ARBA" id="ARBA00023242"/>
    </source>
</evidence>
<dbReference type="GO" id="GO:0000981">
    <property type="term" value="F:DNA-binding transcription factor activity, RNA polymerase II-specific"/>
    <property type="evidence" value="ECO:0007669"/>
    <property type="project" value="InterPro"/>
</dbReference>
<dbReference type="Pfam" id="PF04082">
    <property type="entry name" value="Fungal_trans"/>
    <property type="match status" value="1"/>
</dbReference>
<dbReference type="PANTHER" id="PTHR46910:SF38">
    <property type="entry name" value="ZN(2)-C6 FUNGAL-TYPE DOMAIN-CONTAINING PROTEIN"/>
    <property type="match status" value="1"/>
</dbReference>
<feature type="region of interest" description="Disordered" evidence="3">
    <location>
        <begin position="85"/>
        <end position="153"/>
    </location>
</feature>
<reference evidence="6 7" key="1">
    <citation type="journal article" date="2015" name="Sci. Rep.">
        <title>Chromosome-level genome map provides insights into diverse defense mechanisms in the medicinal fungus Ganoderma sinense.</title>
        <authorList>
            <person name="Zhu Y."/>
            <person name="Xu J."/>
            <person name="Sun C."/>
            <person name="Zhou S."/>
            <person name="Xu H."/>
            <person name="Nelson D.R."/>
            <person name="Qian J."/>
            <person name="Song J."/>
            <person name="Luo H."/>
            <person name="Xiang L."/>
            <person name="Li Y."/>
            <person name="Xu Z."/>
            <person name="Ji A."/>
            <person name="Wang L."/>
            <person name="Lu S."/>
            <person name="Hayward A."/>
            <person name="Sun W."/>
            <person name="Li X."/>
            <person name="Schwartz D.C."/>
            <person name="Wang Y."/>
            <person name="Chen S."/>
        </authorList>
    </citation>
    <scope>NUCLEOTIDE SEQUENCE [LARGE SCALE GENOMIC DNA]</scope>
    <source>
        <strain evidence="6 7">ZZ0214-1</strain>
    </source>
</reference>
<dbReference type="SMART" id="SM00906">
    <property type="entry name" value="Fungal_trans"/>
    <property type="match status" value="1"/>
</dbReference>
<proteinExistence type="predicted"/>
<comment type="caution">
    <text evidence="6">The sequence shown here is derived from an EMBL/GenBank/DDBJ whole genome shotgun (WGS) entry which is preliminary data.</text>
</comment>
<protein>
    <submittedName>
        <fullName evidence="6">Transcription factor</fullName>
    </submittedName>
</protein>
<dbReference type="SMART" id="SM00066">
    <property type="entry name" value="GAL4"/>
    <property type="match status" value="1"/>
</dbReference>
<dbReference type="SUPFAM" id="SSF57701">
    <property type="entry name" value="Zn2/Cys6 DNA-binding domain"/>
    <property type="match status" value="1"/>
</dbReference>
<dbReference type="InterPro" id="IPR007219">
    <property type="entry name" value="XnlR_reg_dom"/>
</dbReference>
<dbReference type="InterPro" id="IPR001138">
    <property type="entry name" value="Zn2Cys6_DnaBD"/>
</dbReference>
<feature type="domain" description="Xylanolytic transcriptional activator regulatory" evidence="5">
    <location>
        <begin position="343"/>
        <end position="416"/>
    </location>
</feature>
<dbReference type="InterPro" id="IPR050987">
    <property type="entry name" value="AtrR-like"/>
</dbReference>
<evidence type="ECO:0000313" key="7">
    <source>
        <dbReference type="Proteomes" id="UP000230002"/>
    </source>
</evidence>
<dbReference type="STRING" id="1077348.A0A2G8RVB9"/>
<dbReference type="GO" id="GO:0003677">
    <property type="term" value="F:DNA binding"/>
    <property type="evidence" value="ECO:0007669"/>
    <property type="project" value="InterPro"/>
</dbReference>
<dbReference type="Gene3D" id="4.10.240.10">
    <property type="entry name" value="Zn(2)-C6 fungal-type DNA-binding domain"/>
    <property type="match status" value="1"/>
</dbReference>
<dbReference type="CDD" id="cd12148">
    <property type="entry name" value="fungal_TF_MHR"/>
    <property type="match status" value="1"/>
</dbReference>
<dbReference type="GO" id="GO:0008270">
    <property type="term" value="F:zinc ion binding"/>
    <property type="evidence" value="ECO:0007669"/>
    <property type="project" value="InterPro"/>
</dbReference>
<dbReference type="OrthoDB" id="4456959at2759"/>
<dbReference type="InterPro" id="IPR036864">
    <property type="entry name" value="Zn2-C6_fun-type_DNA-bd_sf"/>
</dbReference>
<gene>
    <name evidence="6" type="ORF">GSI_13343</name>
</gene>
<keyword evidence="7" id="KW-1185">Reference proteome</keyword>
<dbReference type="CDD" id="cd00067">
    <property type="entry name" value="GAL4"/>
    <property type="match status" value="1"/>
</dbReference>
<sequence length="867" mass="96095">MSSAEEGSLPAFKKRKIQRACDYCRRKKSDGPDMPNNRCSNCTARRAECTYRQDPPKKHRYSRSYVEDLESRLERMEKFVSTLIPNTEEDRELNPQNSDHEPTPHLGVLSEPSHASGSLAEPPRTSPPLTIAPTPPTSSHTSPPSEDEEVELDQELTEAMRKLSMHSQPFRYHGKSSGLVFIRSALALKNEYTSSRPAPERHRHHPWLMDFVEDDFPVFAESVFPPRELLDTLVELYFRRTNSHFPLLHEPTFKNAVKTGKHLCDGGFGATVLLVCAIGSRFTRDTRVLLPESNHHPHSAGWKWFRAVEKVRRLSFAPAGLHDLQVYALMAMFLDGSAAAVGAWTVIGAGIRAALEVGVHRKSMYAPTPNVEEELWRRAFWTLVFLEWISGYGFGRPCSIHDEDHDLAFPTECDDEYWLTPEGKPLFKQPPDKPSVVSGFVQLLKLGQSLDFANRTIYATKKSRAQLGHSDEQWEQRIVAELDSALNQWANSLPSHLRWNPEEENEVFLSQAATIAVIYYLHQIAVHRSFMSRPSSSSRRESPMSPLSTIICVNASRSAIQVIEVLYNRTGSLTAHRNMVRASPRLKRSGVGGAVDVEKDLELVRKSVAMLRSLQYESHLSDKLADILTDMISGITGSPPPRAAANVPEPATGALRTETRIEPVPRREQPMRAPDTPAPPGAALRTYPDFDFALPTPRIPSVPTPLHSSYDPMQRDATEAVPLPPAVSQGHDASGILLACGLGGPLPSQSSGAAEGTELRPFGTLRTPPTFGVEAMGSTSQSSEWMSLHPPTAGEGGLESRDYPPPASRGPDHLATAEDPQGQPDADMSDFMLMDDTLAMWPSMSPMFGWDEWSALFTTGNVDDAGT</sequence>
<evidence type="ECO:0000259" key="4">
    <source>
        <dbReference type="SMART" id="SM00066"/>
    </source>
</evidence>
<dbReference type="EMBL" id="AYKW01000056">
    <property type="protein sequence ID" value="PIL25453.1"/>
    <property type="molecule type" value="Genomic_DNA"/>
</dbReference>
<feature type="region of interest" description="Disordered" evidence="3">
    <location>
        <begin position="748"/>
        <end position="828"/>
    </location>
</feature>
<name>A0A2G8RVB9_9APHY</name>
<evidence type="ECO:0000256" key="3">
    <source>
        <dbReference type="SAM" id="MobiDB-lite"/>
    </source>
</evidence>
<feature type="domain" description="Zn(2)-C6 fungal-type" evidence="4">
    <location>
        <begin position="15"/>
        <end position="60"/>
    </location>
</feature>
<accession>A0A2G8RVB9</accession>